<accession>A0A0P0W169</accession>
<keyword evidence="2" id="KW-1185">Reference proteome</keyword>
<dbReference type="PaxDb" id="39947-A0A0P0W169"/>
<sequence>MSQVAVWPTHDIGVALVNWVIPQVVSCPGAPHRALHLACCVIHDKPGQYRLVVVGIAIRYLVGAGDDLQGEVCRFKVWHAGELFCC</sequence>
<dbReference type="AlphaFoldDB" id="A0A0P0W169"/>
<name>A0A0P0W169_ORYSJ</name>
<proteinExistence type="predicted"/>
<reference evidence="2" key="1">
    <citation type="journal article" date="2005" name="Nature">
        <title>The map-based sequence of the rice genome.</title>
        <authorList>
            <consortium name="International rice genome sequencing project (IRGSP)"/>
            <person name="Matsumoto T."/>
            <person name="Wu J."/>
            <person name="Kanamori H."/>
            <person name="Katayose Y."/>
            <person name="Fujisawa M."/>
            <person name="Namiki N."/>
            <person name="Mizuno H."/>
            <person name="Yamamoto K."/>
            <person name="Antonio B.A."/>
            <person name="Baba T."/>
            <person name="Sakata K."/>
            <person name="Nagamura Y."/>
            <person name="Aoki H."/>
            <person name="Arikawa K."/>
            <person name="Arita K."/>
            <person name="Bito T."/>
            <person name="Chiden Y."/>
            <person name="Fujitsuka N."/>
            <person name="Fukunaka R."/>
            <person name="Hamada M."/>
            <person name="Harada C."/>
            <person name="Hayashi A."/>
            <person name="Hijishita S."/>
            <person name="Honda M."/>
            <person name="Hosokawa S."/>
            <person name="Ichikawa Y."/>
            <person name="Idonuma A."/>
            <person name="Iijima M."/>
            <person name="Ikeda M."/>
            <person name="Ikeno M."/>
            <person name="Ito K."/>
            <person name="Ito S."/>
            <person name="Ito T."/>
            <person name="Ito Y."/>
            <person name="Ito Y."/>
            <person name="Iwabuchi A."/>
            <person name="Kamiya K."/>
            <person name="Karasawa W."/>
            <person name="Kurita K."/>
            <person name="Katagiri S."/>
            <person name="Kikuta A."/>
            <person name="Kobayashi H."/>
            <person name="Kobayashi N."/>
            <person name="Machita K."/>
            <person name="Maehara T."/>
            <person name="Masukawa M."/>
            <person name="Mizubayashi T."/>
            <person name="Mukai Y."/>
            <person name="Nagasaki H."/>
            <person name="Nagata Y."/>
            <person name="Naito S."/>
            <person name="Nakashima M."/>
            <person name="Nakama Y."/>
            <person name="Nakamichi Y."/>
            <person name="Nakamura M."/>
            <person name="Meguro A."/>
            <person name="Negishi M."/>
            <person name="Ohta I."/>
            <person name="Ohta T."/>
            <person name="Okamoto M."/>
            <person name="Ono N."/>
            <person name="Saji S."/>
            <person name="Sakaguchi M."/>
            <person name="Sakai K."/>
            <person name="Shibata M."/>
            <person name="Shimokawa T."/>
            <person name="Song J."/>
            <person name="Takazaki Y."/>
            <person name="Terasawa K."/>
            <person name="Tsugane M."/>
            <person name="Tsuji K."/>
            <person name="Ueda S."/>
            <person name="Waki K."/>
            <person name="Yamagata H."/>
            <person name="Yamamoto M."/>
            <person name="Yamamoto S."/>
            <person name="Yamane H."/>
            <person name="Yoshiki S."/>
            <person name="Yoshihara R."/>
            <person name="Yukawa K."/>
            <person name="Zhong H."/>
            <person name="Yano M."/>
            <person name="Yuan Q."/>
            <person name="Ouyang S."/>
            <person name="Liu J."/>
            <person name="Jones K.M."/>
            <person name="Gansberger K."/>
            <person name="Moffat K."/>
            <person name="Hill J."/>
            <person name="Bera J."/>
            <person name="Fadrosh D."/>
            <person name="Jin S."/>
            <person name="Johri S."/>
            <person name="Kim M."/>
            <person name="Overton L."/>
            <person name="Reardon M."/>
            <person name="Tsitrin T."/>
            <person name="Vuong H."/>
            <person name="Weaver B."/>
            <person name="Ciecko A."/>
            <person name="Tallon L."/>
            <person name="Jackson J."/>
            <person name="Pai G."/>
            <person name="Aken S.V."/>
            <person name="Utterback T."/>
            <person name="Reidmuller S."/>
            <person name="Feldblyum T."/>
            <person name="Hsiao J."/>
            <person name="Zismann V."/>
            <person name="Iobst S."/>
            <person name="de Vazeille A.R."/>
            <person name="Buell C.R."/>
            <person name="Ying K."/>
            <person name="Li Y."/>
            <person name="Lu T."/>
            <person name="Huang Y."/>
            <person name="Zhao Q."/>
            <person name="Feng Q."/>
            <person name="Zhang L."/>
            <person name="Zhu J."/>
            <person name="Weng Q."/>
            <person name="Mu J."/>
            <person name="Lu Y."/>
            <person name="Fan D."/>
            <person name="Liu Y."/>
            <person name="Guan J."/>
            <person name="Zhang Y."/>
            <person name="Yu S."/>
            <person name="Liu X."/>
            <person name="Zhang Y."/>
            <person name="Hong G."/>
            <person name="Han B."/>
            <person name="Choisne N."/>
            <person name="Demange N."/>
            <person name="Orjeda G."/>
            <person name="Samain S."/>
            <person name="Cattolico L."/>
            <person name="Pelletier E."/>
            <person name="Couloux A."/>
            <person name="Segurens B."/>
            <person name="Wincker P."/>
            <person name="D'Hont A."/>
            <person name="Scarpelli C."/>
            <person name="Weissenbach J."/>
            <person name="Salanoubat M."/>
            <person name="Quetier F."/>
            <person name="Yu Y."/>
            <person name="Kim H.R."/>
            <person name="Rambo T."/>
            <person name="Currie J."/>
            <person name="Collura K."/>
            <person name="Luo M."/>
            <person name="Yang T."/>
            <person name="Ammiraju J.S.S."/>
            <person name="Engler F."/>
            <person name="Soderlund C."/>
            <person name="Wing R.A."/>
            <person name="Palmer L.E."/>
            <person name="de la Bastide M."/>
            <person name="Spiegel L."/>
            <person name="Nascimento L."/>
            <person name="Zutavern T."/>
            <person name="O'Shaughnessy A."/>
            <person name="Dike S."/>
            <person name="Dedhia N."/>
            <person name="Preston R."/>
            <person name="Balija V."/>
            <person name="McCombie W.R."/>
            <person name="Chow T."/>
            <person name="Chen H."/>
            <person name="Chung M."/>
            <person name="Chen C."/>
            <person name="Shaw J."/>
            <person name="Wu H."/>
            <person name="Hsiao K."/>
            <person name="Chao Y."/>
            <person name="Chu M."/>
            <person name="Cheng C."/>
            <person name="Hour A."/>
            <person name="Lee P."/>
            <person name="Lin S."/>
            <person name="Lin Y."/>
            <person name="Liou J."/>
            <person name="Liu S."/>
            <person name="Hsing Y."/>
            <person name="Raghuvanshi S."/>
            <person name="Mohanty A."/>
            <person name="Bharti A.K."/>
            <person name="Gaur A."/>
            <person name="Gupta V."/>
            <person name="Kumar D."/>
            <person name="Ravi V."/>
            <person name="Vij S."/>
            <person name="Kapur A."/>
            <person name="Khurana P."/>
            <person name="Khurana P."/>
            <person name="Khurana J.P."/>
            <person name="Tyagi A.K."/>
            <person name="Gaikwad K."/>
            <person name="Singh A."/>
            <person name="Dalal V."/>
            <person name="Srivastava S."/>
            <person name="Dixit A."/>
            <person name="Pal A.K."/>
            <person name="Ghazi I.A."/>
            <person name="Yadav M."/>
            <person name="Pandit A."/>
            <person name="Bhargava A."/>
            <person name="Sureshbabu K."/>
            <person name="Batra K."/>
            <person name="Sharma T.R."/>
            <person name="Mohapatra T."/>
            <person name="Singh N.K."/>
            <person name="Messing J."/>
            <person name="Nelson A.B."/>
            <person name="Fuks G."/>
            <person name="Kavchok S."/>
            <person name="Keizer G."/>
            <person name="Linton E."/>
            <person name="Llaca V."/>
            <person name="Song R."/>
            <person name="Tanyolac B."/>
            <person name="Young S."/>
            <person name="Ho-Il K."/>
            <person name="Hahn J.H."/>
            <person name="Sangsakoo G."/>
            <person name="Vanavichit A."/>
            <person name="de Mattos Luiz.A.T."/>
            <person name="Zimmer P.D."/>
            <person name="Malone G."/>
            <person name="Dellagostin O."/>
            <person name="de Oliveira A.C."/>
            <person name="Bevan M."/>
            <person name="Bancroft I."/>
            <person name="Minx P."/>
            <person name="Cordum H."/>
            <person name="Wilson R."/>
            <person name="Cheng Z."/>
            <person name="Jin W."/>
            <person name="Jiang J."/>
            <person name="Leong S.A."/>
            <person name="Iwama H."/>
            <person name="Gojobori T."/>
            <person name="Itoh T."/>
            <person name="Niimura Y."/>
            <person name="Fujii Y."/>
            <person name="Habara T."/>
            <person name="Sakai H."/>
            <person name="Sato Y."/>
            <person name="Wilson G."/>
            <person name="Kumar K."/>
            <person name="McCouch S."/>
            <person name="Juretic N."/>
            <person name="Hoen D."/>
            <person name="Wright S."/>
            <person name="Bruskiewich R."/>
            <person name="Bureau T."/>
            <person name="Miyao A."/>
            <person name="Hirochika H."/>
            <person name="Nishikawa T."/>
            <person name="Kadowaki K."/>
            <person name="Sugiura M."/>
            <person name="Burr B."/>
            <person name="Sasaki T."/>
        </authorList>
    </citation>
    <scope>NUCLEOTIDE SEQUENCE [LARGE SCALE GENOMIC DNA]</scope>
    <source>
        <strain evidence="2">cv. Nipponbare</strain>
    </source>
</reference>
<dbReference type="InParanoid" id="A0A0P0W169"/>
<reference evidence="1 2" key="2">
    <citation type="journal article" date="2013" name="Plant Cell Physiol.">
        <title>Rice Annotation Project Database (RAP-DB): an integrative and interactive database for rice genomics.</title>
        <authorList>
            <person name="Sakai H."/>
            <person name="Lee S.S."/>
            <person name="Tanaka T."/>
            <person name="Numa H."/>
            <person name="Kim J."/>
            <person name="Kawahara Y."/>
            <person name="Wakimoto H."/>
            <person name="Yang C.C."/>
            <person name="Iwamoto M."/>
            <person name="Abe T."/>
            <person name="Yamada Y."/>
            <person name="Muto A."/>
            <person name="Inokuchi H."/>
            <person name="Ikemura T."/>
            <person name="Matsumoto T."/>
            <person name="Sasaki T."/>
            <person name="Itoh T."/>
        </authorList>
    </citation>
    <scope>NUCLEOTIDE SEQUENCE [LARGE SCALE GENOMIC DNA]</scope>
    <source>
        <strain evidence="2">cv. Nipponbare</strain>
    </source>
</reference>
<evidence type="ECO:0000313" key="1">
    <source>
        <dbReference type="EMBL" id="BAS85629.1"/>
    </source>
</evidence>
<gene>
    <name evidence="1" type="ordered locus">Os03g0664901</name>
    <name evidence="1" type="ORF">OSNPB_030664901</name>
</gene>
<organism evidence="1 2">
    <name type="scientific">Oryza sativa subsp. japonica</name>
    <name type="common">Rice</name>
    <dbReference type="NCBI Taxonomy" id="39947"/>
    <lineage>
        <taxon>Eukaryota</taxon>
        <taxon>Viridiplantae</taxon>
        <taxon>Streptophyta</taxon>
        <taxon>Embryophyta</taxon>
        <taxon>Tracheophyta</taxon>
        <taxon>Spermatophyta</taxon>
        <taxon>Magnoliopsida</taxon>
        <taxon>Liliopsida</taxon>
        <taxon>Poales</taxon>
        <taxon>Poaceae</taxon>
        <taxon>BOP clade</taxon>
        <taxon>Oryzoideae</taxon>
        <taxon>Oryzeae</taxon>
        <taxon>Oryzinae</taxon>
        <taxon>Oryza</taxon>
        <taxon>Oryza sativa</taxon>
    </lineage>
</organism>
<dbReference type="Proteomes" id="UP000059680">
    <property type="component" value="Chromosome 3"/>
</dbReference>
<protein>
    <submittedName>
        <fullName evidence="1">Os03g0664901 protein</fullName>
    </submittedName>
</protein>
<dbReference type="EMBL" id="AP014959">
    <property type="protein sequence ID" value="BAS85629.1"/>
    <property type="molecule type" value="Genomic_DNA"/>
</dbReference>
<reference evidence="1 2" key="3">
    <citation type="journal article" date="2013" name="Rice">
        <title>Improvement of the Oryza sativa Nipponbare reference genome using next generation sequence and optical map data.</title>
        <authorList>
            <person name="Kawahara Y."/>
            <person name="de la Bastide M."/>
            <person name="Hamilton J.P."/>
            <person name="Kanamori H."/>
            <person name="McCombie W.R."/>
            <person name="Ouyang S."/>
            <person name="Schwartz D.C."/>
            <person name="Tanaka T."/>
            <person name="Wu J."/>
            <person name="Zhou S."/>
            <person name="Childs K.L."/>
            <person name="Davidson R.M."/>
            <person name="Lin H."/>
            <person name="Quesada-Ocampo L."/>
            <person name="Vaillancourt B."/>
            <person name="Sakai H."/>
            <person name="Lee S.S."/>
            <person name="Kim J."/>
            <person name="Numa H."/>
            <person name="Itoh T."/>
            <person name="Buell C.R."/>
            <person name="Matsumoto T."/>
        </authorList>
    </citation>
    <scope>NUCLEOTIDE SEQUENCE [LARGE SCALE GENOMIC DNA]</scope>
    <source>
        <strain evidence="2">cv. Nipponbare</strain>
    </source>
</reference>
<dbReference type="Gramene" id="Os03t0664901-00">
    <property type="protein sequence ID" value="Os03t0664901-00"/>
    <property type="gene ID" value="Os03g0664901"/>
</dbReference>
<evidence type="ECO:0000313" key="2">
    <source>
        <dbReference type="Proteomes" id="UP000059680"/>
    </source>
</evidence>